<evidence type="ECO:0000313" key="3">
    <source>
        <dbReference type="Proteomes" id="UP001295740"/>
    </source>
</evidence>
<gene>
    <name evidence="2" type="ORF">KHLLAP_LOCUS5935</name>
</gene>
<organism evidence="2 3">
    <name type="scientific">Anthostomella pinea</name>
    <dbReference type="NCBI Taxonomy" id="933095"/>
    <lineage>
        <taxon>Eukaryota</taxon>
        <taxon>Fungi</taxon>
        <taxon>Dikarya</taxon>
        <taxon>Ascomycota</taxon>
        <taxon>Pezizomycotina</taxon>
        <taxon>Sordariomycetes</taxon>
        <taxon>Xylariomycetidae</taxon>
        <taxon>Xylariales</taxon>
        <taxon>Xylariaceae</taxon>
        <taxon>Anthostomella</taxon>
    </lineage>
</organism>
<dbReference type="InterPro" id="IPR009799">
    <property type="entry name" value="EthD_dom"/>
</dbReference>
<dbReference type="InterPro" id="IPR011008">
    <property type="entry name" value="Dimeric_a/b-barrel"/>
</dbReference>
<accession>A0AAI8VD14</accession>
<keyword evidence="3" id="KW-1185">Reference proteome</keyword>
<dbReference type="Proteomes" id="UP001295740">
    <property type="component" value="Unassembled WGS sequence"/>
</dbReference>
<dbReference type="EMBL" id="CAUWAG010000007">
    <property type="protein sequence ID" value="CAJ2505467.1"/>
    <property type="molecule type" value="Genomic_DNA"/>
</dbReference>
<dbReference type="PANTHER" id="PTHR40260:SF2">
    <property type="entry name" value="BLR8190 PROTEIN"/>
    <property type="match status" value="1"/>
</dbReference>
<dbReference type="AlphaFoldDB" id="A0AAI8VD14"/>
<evidence type="ECO:0000256" key="1">
    <source>
        <dbReference type="ARBA" id="ARBA00005986"/>
    </source>
</evidence>
<evidence type="ECO:0000313" key="2">
    <source>
        <dbReference type="EMBL" id="CAJ2505467.1"/>
    </source>
</evidence>
<dbReference type="GO" id="GO:0016491">
    <property type="term" value="F:oxidoreductase activity"/>
    <property type="evidence" value="ECO:0007669"/>
    <property type="project" value="InterPro"/>
</dbReference>
<reference evidence="2" key="1">
    <citation type="submission" date="2023-10" db="EMBL/GenBank/DDBJ databases">
        <authorList>
            <person name="Hackl T."/>
        </authorList>
    </citation>
    <scope>NUCLEOTIDE SEQUENCE</scope>
</reference>
<dbReference type="NCBIfam" id="TIGR02118">
    <property type="entry name" value="EthD family reductase"/>
    <property type="match status" value="1"/>
</dbReference>
<protein>
    <submittedName>
        <fullName evidence="2">Uu.00g128610.m01.CDS01</fullName>
    </submittedName>
</protein>
<dbReference type="PANTHER" id="PTHR40260">
    <property type="entry name" value="BLR8190 PROTEIN"/>
    <property type="match status" value="1"/>
</dbReference>
<comment type="caution">
    <text evidence="2">The sequence shown here is derived from an EMBL/GenBank/DDBJ whole genome shotgun (WGS) entry which is preliminary data.</text>
</comment>
<dbReference type="SUPFAM" id="SSF54909">
    <property type="entry name" value="Dimeric alpha+beta barrel"/>
    <property type="match status" value="1"/>
</dbReference>
<comment type="similarity">
    <text evidence="1">Belongs to the tpcK family.</text>
</comment>
<proteinExistence type="inferred from homology"/>
<dbReference type="Gene3D" id="3.30.70.100">
    <property type="match status" value="1"/>
</dbReference>
<name>A0AAI8VD14_9PEZI</name>
<sequence length="104" mass="11482">MAPHNISVIYPAGTKFDMDYYLKSHMPLVQKKWAPYGLTSWKVAHYTNEGAPYVVQAWLEFGSADQWAKASASPEAKEVMGDIPNFSDKQPAMLIGDVVGGETC</sequence>